<dbReference type="Gene3D" id="1.25.10.10">
    <property type="entry name" value="Leucine-rich Repeat Variant"/>
    <property type="match status" value="1"/>
</dbReference>
<evidence type="ECO:0000256" key="1">
    <source>
        <dbReference type="SAM" id="SignalP"/>
    </source>
</evidence>
<protein>
    <recommendedName>
        <fullName evidence="4">Condensin complex subunit 1 C-terminal domain-containing protein</fullName>
    </recommendedName>
</protein>
<dbReference type="EMBL" id="BFEA01000788">
    <property type="protein sequence ID" value="GBG90131.1"/>
    <property type="molecule type" value="Genomic_DNA"/>
</dbReference>
<feature type="chain" id="PRO_5017385220" description="Condensin complex subunit 1 C-terminal domain-containing protein" evidence="1">
    <location>
        <begin position="20"/>
        <end position="123"/>
    </location>
</feature>
<organism evidence="2 3">
    <name type="scientific">Chara braunii</name>
    <name type="common">Braun's stonewort</name>
    <dbReference type="NCBI Taxonomy" id="69332"/>
    <lineage>
        <taxon>Eukaryota</taxon>
        <taxon>Viridiplantae</taxon>
        <taxon>Streptophyta</taxon>
        <taxon>Charophyceae</taxon>
        <taxon>Charales</taxon>
        <taxon>Characeae</taxon>
        <taxon>Chara</taxon>
    </lineage>
</organism>
<name>A0A388M6F3_CHABU</name>
<proteinExistence type="predicted"/>
<reference evidence="2 3" key="1">
    <citation type="journal article" date="2018" name="Cell">
        <title>The Chara Genome: Secondary Complexity and Implications for Plant Terrestrialization.</title>
        <authorList>
            <person name="Nishiyama T."/>
            <person name="Sakayama H."/>
            <person name="Vries J.D."/>
            <person name="Buschmann H."/>
            <person name="Saint-Marcoux D."/>
            <person name="Ullrich K.K."/>
            <person name="Haas F.B."/>
            <person name="Vanderstraeten L."/>
            <person name="Becker D."/>
            <person name="Lang D."/>
            <person name="Vosolsobe S."/>
            <person name="Rombauts S."/>
            <person name="Wilhelmsson P.K.I."/>
            <person name="Janitza P."/>
            <person name="Kern R."/>
            <person name="Heyl A."/>
            <person name="Rumpler F."/>
            <person name="Villalobos L.I.A.C."/>
            <person name="Clay J.M."/>
            <person name="Skokan R."/>
            <person name="Toyoda A."/>
            <person name="Suzuki Y."/>
            <person name="Kagoshima H."/>
            <person name="Schijlen E."/>
            <person name="Tajeshwar N."/>
            <person name="Catarino B."/>
            <person name="Hetherington A.J."/>
            <person name="Saltykova A."/>
            <person name="Bonnot C."/>
            <person name="Breuninger H."/>
            <person name="Symeonidi A."/>
            <person name="Radhakrishnan G.V."/>
            <person name="Van Nieuwerburgh F."/>
            <person name="Deforce D."/>
            <person name="Chang C."/>
            <person name="Karol K.G."/>
            <person name="Hedrich R."/>
            <person name="Ulvskov P."/>
            <person name="Glockner G."/>
            <person name="Delwiche C.F."/>
            <person name="Petrasek J."/>
            <person name="Van de Peer Y."/>
            <person name="Friml J."/>
            <person name="Beilby M."/>
            <person name="Dolan L."/>
            <person name="Kohara Y."/>
            <person name="Sugano S."/>
            <person name="Fujiyama A."/>
            <person name="Delaux P.-M."/>
            <person name="Quint M."/>
            <person name="TheiBen G."/>
            <person name="Hagemann M."/>
            <person name="Harholt J."/>
            <person name="Dunand C."/>
            <person name="Zachgo S."/>
            <person name="Langdale J."/>
            <person name="Maumus F."/>
            <person name="Straeten D.V.D."/>
            <person name="Gould S.B."/>
            <person name="Rensing S.A."/>
        </authorList>
    </citation>
    <scope>NUCLEOTIDE SEQUENCE [LARGE SCALE GENOMIC DNA]</scope>
    <source>
        <strain evidence="2 3">S276</strain>
    </source>
</reference>
<feature type="signal peptide" evidence="1">
    <location>
        <begin position="1"/>
        <end position="19"/>
    </location>
</feature>
<dbReference type="InterPro" id="IPR011989">
    <property type="entry name" value="ARM-like"/>
</dbReference>
<dbReference type="AlphaFoldDB" id="A0A388M6F3"/>
<keyword evidence="1" id="KW-0732">Signal</keyword>
<comment type="caution">
    <text evidence="2">The sequence shown here is derived from an EMBL/GenBank/DDBJ whole genome shotgun (WGS) entry which is preliminary data.</text>
</comment>
<evidence type="ECO:0008006" key="4">
    <source>
        <dbReference type="Google" id="ProtNLM"/>
    </source>
</evidence>
<keyword evidence="3" id="KW-1185">Reference proteome</keyword>
<evidence type="ECO:0000313" key="3">
    <source>
        <dbReference type="Proteomes" id="UP000265515"/>
    </source>
</evidence>
<dbReference type="InterPro" id="IPR016024">
    <property type="entry name" value="ARM-type_fold"/>
</dbReference>
<sequence length="123" mass="13845">MSNGTCCGTWWSCIRLVTLQVLEEKGLDIVGEAFHSEFAMIRKFAVATLMGLTLDEDTKYDCIEEYGHDLAQLLDDEDPDVAFNACIAIRSASELPRSKRKIMPLLNDKNRILVFGHPPLEID</sequence>
<evidence type="ECO:0000313" key="2">
    <source>
        <dbReference type="EMBL" id="GBG90131.1"/>
    </source>
</evidence>
<dbReference type="Gramene" id="GBG90131">
    <property type="protein sequence ID" value="GBG90131"/>
    <property type="gene ID" value="CBR_g50225"/>
</dbReference>
<dbReference type="SUPFAM" id="SSF48371">
    <property type="entry name" value="ARM repeat"/>
    <property type="match status" value="1"/>
</dbReference>
<gene>
    <name evidence="2" type="ORF">CBR_g50225</name>
</gene>
<dbReference type="Proteomes" id="UP000265515">
    <property type="component" value="Unassembled WGS sequence"/>
</dbReference>
<accession>A0A388M6F3</accession>